<dbReference type="InterPro" id="IPR017853">
    <property type="entry name" value="GH"/>
</dbReference>
<dbReference type="InterPro" id="IPR045857">
    <property type="entry name" value="O16G_dom_2"/>
</dbReference>
<dbReference type="CDD" id="cd11356">
    <property type="entry name" value="AmyAc_Sucrose_phosphorylase-like_1"/>
    <property type="match status" value="1"/>
</dbReference>
<dbReference type="InterPro" id="IPR006047">
    <property type="entry name" value="GH13_cat_dom"/>
</dbReference>
<evidence type="ECO:0000313" key="6">
    <source>
        <dbReference type="Proteomes" id="UP001416858"/>
    </source>
</evidence>
<proteinExistence type="predicted"/>
<sequence length="612" mass="69721">MPARRISRSAMPIRDPQTNLNTTSNVSHPTIVAMDPSENDDSAVHSQLCQHLRFLYPNADTERLADQVIAIFDDFNSQTPLPLHQLWSQEDCLLITYGDSIIDRDTVPLETLQQFLTEHLKDSVSAVHVLPFCPFSSDDGFAVIDYNEVNPKLGDWSQISQISQRYRLMADIVINHVSSQSQWFQNYCAGVEPGASYFMEANVGDDLSAVVRPRASPLLRPTETASGLKHVWCTFSHDQIDLDFRNPQVLMEFLKIIRLYLQNGVSIFRLDAVGFLWKEPGTNCMHLPQTHEVVKLIRTLTDAFAPGTWLITETNVPNHENLTYFGNRNEAHVIYNFSLAPLLVHALLTGKTEYLKRWMMSMPPAPVGCTYLNFTASHDGIGMRPAEGLLSDEEQLQLVETVGRFGGRISTRRTADGGQRVYELNVALFDALKGTIDGEDEWQVERFLCSQTVMMGLEGIPAFYIHSLLATANDQAGVEATQHNRSINRHKWDWQELQQRLGDESSVHHQVFGELTRRMQLRRRHAPFHPNATQFTLQLSDAFFAFWRQSTDRSQSIFCVHNMTNTTQELRLSDLNLISTDAWYDAISGRRFDEQTTVLEVTPYQSLWITNR</sequence>
<protein>
    <submittedName>
        <fullName evidence="5">Glucosylglycerate phosphorylase</fullName>
    </submittedName>
</protein>
<dbReference type="Pfam" id="PF00128">
    <property type="entry name" value="Alpha-amylase"/>
    <property type="match status" value="1"/>
</dbReference>
<feature type="region of interest" description="Disordered" evidence="3">
    <location>
        <begin position="1"/>
        <end position="27"/>
    </location>
</feature>
<dbReference type="SMART" id="SM00642">
    <property type="entry name" value="Aamy"/>
    <property type="match status" value="1"/>
</dbReference>
<name>A0ABP9VS82_9BACT</name>
<organism evidence="5 6">
    <name type="scientific">Novipirellula caenicola</name>
    <dbReference type="NCBI Taxonomy" id="1536901"/>
    <lineage>
        <taxon>Bacteria</taxon>
        <taxon>Pseudomonadati</taxon>
        <taxon>Planctomycetota</taxon>
        <taxon>Planctomycetia</taxon>
        <taxon>Pirellulales</taxon>
        <taxon>Pirellulaceae</taxon>
        <taxon>Novipirellula</taxon>
    </lineage>
</organism>
<keyword evidence="1" id="KW-0328">Glycosyltransferase</keyword>
<dbReference type="EMBL" id="BAABRO010000005">
    <property type="protein sequence ID" value="GAA5507475.1"/>
    <property type="molecule type" value="Genomic_DNA"/>
</dbReference>
<reference evidence="5 6" key="1">
    <citation type="submission" date="2024-02" db="EMBL/GenBank/DDBJ databases">
        <title>Rhodopirellula caenicola NBRC 110016.</title>
        <authorList>
            <person name="Ichikawa N."/>
            <person name="Katano-Makiyama Y."/>
            <person name="Hidaka K."/>
        </authorList>
    </citation>
    <scope>NUCLEOTIDE SEQUENCE [LARGE SCALE GENOMIC DNA]</scope>
    <source>
        <strain evidence="5 6">NBRC 110016</strain>
    </source>
</reference>
<evidence type="ECO:0000256" key="1">
    <source>
        <dbReference type="ARBA" id="ARBA00022676"/>
    </source>
</evidence>
<gene>
    <name evidence="5" type="ORF">Rcae01_02931</name>
</gene>
<dbReference type="InterPro" id="IPR033746">
    <property type="entry name" value="GGa_phosphorylase"/>
</dbReference>
<evidence type="ECO:0000259" key="4">
    <source>
        <dbReference type="SMART" id="SM00642"/>
    </source>
</evidence>
<dbReference type="InterPro" id="IPR016377">
    <property type="entry name" value="Sucrose_GGa_phosphorylase-rel"/>
</dbReference>
<dbReference type="SUPFAM" id="SSF51445">
    <property type="entry name" value="(Trans)glycosidases"/>
    <property type="match status" value="1"/>
</dbReference>
<evidence type="ECO:0000256" key="2">
    <source>
        <dbReference type="ARBA" id="ARBA00022679"/>
    </source>
</evidence>
<accession>A0ABP9VS82</accession>
<dbReference type="PIRSF" id="PIRSF003059">
    <property type="entry name" value="Sucrose_phosphorylase"/>
    <property type="match status" value="1"/>
</dbReference>
<feature type="compositionally biased region" description="Polar residues" evidence="3">
    <location>
        <begin position="16"/>
        <end position="27"/>
    </location>
</feature>
<feature type="domain" description="Glycosyl hydrolase family 13 catalytic" evidence="4">
    <location>
        <begin position="99"/>
        <end position="505"/>
    </location>
</feature>
<dbReference type="Gene3D" id="3.20.20.80">
    <property type="entry name" value="Glycosidases"/>
    <property type="match status" value="1"/>
</dbReference>
<keyword evidence="2" id="KW-0808">Transferase</keyword>
<keyword evidence="6" id="KW-1185">Reference proteome</keyword>
<dbReference type="Proteomes" id="UP001416858">
    <property type="component" value="Unassembled WGS sequence"/>
</dbReference>
<evidence type="ECO:0000256" key="3">
    <source>
        <dbReference type="SAM" id="MobiDB-lite"/>
    </source>
</evidence>
<dbReference type="PANTHER" id="PTHR38784:SF1">
    <property type="entry name" value="SUCROSE PHOSPHORYLASE"/>
    <property type="match status" value="1"/>
</dbReference>
<dbReference type="InterPro" id="IPR013780">
    <property type="entry name" value="Glyco_hydro_b"/>
</dbReference>
<dbReference type="Gene3D" id="3.90.400.10">
    <property type="entry name" value="Oligo-1,6-glucosidase, Domain 2"/>
    <property type="match status" value="1"/>
</dbReference>
<dbReference type="Gene3D" id="2.60.40.1180">
    <property type="entry name" value="Golgi alpha-mannosidase II"/>
    <property type="match status" value="1"/>
</dbReference>
<comment type="caution">
    <text evidence="5">The sequence shown here is derived from an EMBL/GenBank/DDBJ whole genome shotgun (WGS) entry which is preliminary data.</text>
</comment>
<dbReference type="PANTHER" id="PTHR38784">
    <property type="entry name" value="SUCROSE PHOSPHORYLASE"/>
    <property type="match status" value="1"/>
</dbReference>
<evidence type="ECO:0000313" key="5">
    <source>
        <dbReference type="EMBL" id="GAA5507475.1"/>
    </source>
</evidence>